<protein>
    <submittedName>
        <fullName evidence="1">Uncharacterized protein</fullName>
    </submittedName>
</protein>
<evidence type="ECO:0000313" key="1">
    <source>
        <dbReference type="EMBL" id="CUU66815.1"/>
    </source>
</evidence>
<dbReference type="InterPro" id="IPR021678">
    <property type="entry name" value="DUF3263"/>
</dbReference>
<dbReference type="OrthoDB" id="3268863at2"/>
<reference evidence="1" key="2">
    <citation type="submission" date="2015-11" db="EMBL/GenBank/DDBJ databases">
        <authorList>
            <person name="Zhang Y."/>
            <person name="Guo Z."/>
        </authorList>
    </citation>
    <scope>NUCLEOTIDE SEQUENCE [LARGE SCALE GENOMIC DNA]</scope>
    <source>
        <strain evidence="1">Mu292</strain>
    </source>
</reference>
<sequence>MVALSEQEREILAFEHLRWSASGAKEEEIRRRFGVEPWRYFQQLNALIERPEAQEADPAMVRILRERRD</sequence>
<proteinExistence type="predicted"/>
<dbReference type="OMA" id="AEVHAPR"/>
<evidence type="ECO:0000313" key="2">
    <source>
        <dbReference type="EMBL" id="GEC85922.1"/>
    </source>
</evidence>
<gene>
    <name evidence="2" type="ORF">CVA01_12360</name>
    <name evidence="1" type="ORF">CVAR292_02162</name>
</gene>
<dbReference type="Proteomes" id="UP000182498">
    <property type="component" value="Unassembled WGS sequence"/>
</dbReference>
<dbReference type="GeneID" id="82887381"/>
<evidence type="ECO:0000313" key="3">
    <source>
        <dbReference type="Proteomes" id="UP000182498"/>
    </source>
</evidence>
<name>A0A0X2NMU7_9CORY</name>
<dbReference type="Proteomes" id="UP000319986">
    <property type="component" value="Unassembled WGS sequence"/>
</dbReference>
<dbReference type="EMBL" id="BJNT01000008">
    <property type="protein sequence ID" value="GEC85922.1"/>
    <property type="molecule type" value="Genomic_DNA"/>
</dbReference>
<dbReference type="AlphaFoldDB" id="A0A0X2NMU7"/>
<dbReference type="Pfam" id="PF11662">
    <property type="entry name" value="DUF3263"/>
    <property type="match status" value="1"/>
</dbReference>
<keyword evidence="3" id="KW-1185">Reference proteome</keyword>
<organism evidence="1 3">
    <name type="scientific">Corynebacterium variabile</name>
    <dbReference type="NCBI Taxonomy" id="1727"/>
    <lineage>
        <taxon>Bacteria</taxon>
        <taxon>Bacillati</taxon>
        <taxon>Actinomycetota</taxon>
        <taxon>Actinomycetes</taxon>
        <taxon>Mycobacteriales</taxon>
        <taxon>Corynebacteriaceae</taxon>
        <taxon>Corynebacterium</taxon>
    </lineage>
</organism>
<dbReference type="RefSeq" id="WP_014009008.1">
    <property type="nucleotide sequence ID" value="NZ_BJNT01000008.1"/>
</dbReference>
<reference evidence="3" key="1">
    <citation type="submission" date="2015-11" db="EMBL/GenBank/DDBJ databases">
        <authorList>
            <person name="Dugat-Bony E."/>
        </authorList>
    </citation>
    <scope>NUCLEOTIDE SEQUENCE [LARGE SCALE GENOMIC DNA]</scope>
    <source>
        <strain evidence="3">Mu292</strain>
    </source>
</reference>
<evidence type="ECO:0000313" key="4">
    <source>
        <dbReference type="Proteomes" id="UP000319986"/>
    </source>
</evidence>
<dbReference type="EMBL" id="FAUH01000015">
    <property type="protein sequence ID" value="CUU66815.1"/>
    <property type="molecule type" value="Genomic_DNA"/>
</dbReference>
<accession>A0A0X2NMU7</accession>
<reference evidence="2 4" key="3">
    <citation type="submission" date="2019-06" db="EMBL/GenBank/DDBJ databases">
        <title>Whole genome shotgun sequence of Corynebacterium variabile NBRC 15286.</title>
        <authorList>
            <person name="Hosoyama A."/>
            <person name="Uohara A."/>
            <person name="Ohji S."/>
            <person name="Ichikawa N."/>
        </authorList>
    </citation>
    <scope>NUCLEOTIDE SEQUENCE [LARGE SCALE GENOMIC DNA]</scope>
    <source>
        <strain evidence="2 4">NBRC 15286</strain>
    </source>
</reference>